<organism evidence="2 3">
    <name type="scientific">Thalassiosira oceanica</name>
    <name type="common">Marine diatom</name>
    <dbReference type="NCBI Taxonomy" id="159749"/>
    <lineage>
        <taxon>Eukaryota</taxon>
        <taxon>Sar</taxon>
        <taxon>Stramenopiles</taxon>
        <taxon>Ochrophyta</taxon>
        <taxon>Bacillariophyta</taxon>
        <taxon>Coscinodiscophyceae</taxon>
        <taxon>Thalassiosirophycidae</taxon>
        <taxon>Thalassiosirales</taxon>
        <taxon>Thalassiosiraceae</taxon>
        <taxon>Thalassiosira</taxon>
    </lineage>
</organism>
<dbReference type="AlphaFoldDB" id="K0R4X4"/>
<evidence type="ECO:0000313" key="2">
    <source>
        <dbReference type="EMBL" id="EJK48233.1"/>
    </source>
</evidence>
<feature type="compositionally biased region" description="Low complexity" evidence="1">
    <location>
        <begin position="1"/>
        <end position="12"/>
    </location>
</feature>
<evidence type="ECO:0000256" key="1">
    <source>
        <dbReference type="SAM" id="MobiDB-lite"/>
    </source>
</evidence>
<comment type="caution">
    <text evidence="2">The sequence shown here is derived from an EMBL/GenBank/DDBJ whole genome shotgun (WGS) entry which is preliminary data.</text>
</comment>
<dbReference type="Proteomes" id="UP000266841">
    <property type="component" value="Unassembled WGS sequence"/>
</dbReference>
<accession>K0R4X4</accession>
<sequence>SRRSTRQLSTRSPATGIPPIPTYDADPPLANSNDTSNAVDAEYARGAAKRQKVSTVESALTSSVLGRTEVLGHIATL</sequence>
<proteinExistence type="predicted"/>
<dbReference type="EMBL" id="AGNL01046105">
    <property type="protein sequence ID" value="EJK48233.1"/>
    <property type="molecule type" value="Genomic_DNA"/>
</dbReference>
<evidence type="ECO:0000313" key="3">
    <source>
        <dbReference type="Proteomes" id="UP000266841"/>
    </source>
</evidence>
<gene>
    <name evidence="2" type="ORF">THAOC_32988</name>
</gene>
<reference evidence="2 3" key="1">
    <citation type="journal article" date="2012" name="Genome Biol.">
        <title>Genome and low-iron response of an oceanic diatom adapted to chronic iron limitation.</title>
        <authorList>
            <person name="Lommer M."/>
            <person name="Specht M."/>
            <person name="Roy A.S."/>
            <person name="Kraemer L."/>
            <person name="Andreson R."/>
            <person name="Gutowska M.A."/>
            <person name="Wolf J."/>
            <person name="Bergner S.V."/>
            <person name="Schilhabel M.B."/>
            <person name="Klostermeier U.C."/>
            <person name="Beiko R.G."/>
            <person name="Rosenstiel P."/>
            <person name="Hippler M."/>
            <person name="Laroche J."/>
        </authorList>
    </citation>
    <scope>NUCLEOTIDE SEQUENCE [LARGE SCALE GENOMIC DNA]</scope>
    <source>
        <strain evidence="2 3">CCMP1005</strain>
    </source>
</reference>
<name>K0R4X4_THAOC</name>
<protein>
    <submittedName>
        <fullName evidence="2">Uncharacterized protein</fullName>
    </submittedName>
</protein>
<keyword evidence="3" id="KW-1185">Reference proteome</keyword>
<feature type="non-terminal residue" evidence="2">
    <location>
        <position position="1"/>
    </location>
</feature>
<feature type="region of interest" description="Disordered" evidence="1">
    <location>
        <begin position="1"/>
        <end position="38"/>
    </location>
</feature>